<accession>A0A7K3S114</accession>
<proteinExistence type="predicted"/>
<organism evidence="1 2">
    <name type="scientific">Streptomyces parvus</name>
    <dbReference type="NCBI Taxonomy" id="66428"/>
    <lineage>
        <taxon>Bacteria</taxon>
        <taxon>Bacillati</taxon>
        <taxon>Actinomycetota</taxon>
        <taxon>Actinomycetes</taxon>
        <taxon>Kitasatosporales</taxon>
        <taxon>Streptomycetaceae</taxon>
        <taxon>Streptomyces</taxon>
    </lineage>
</organism>
<reference evidence="1 2" key="1">
    <citation type="submission" date="2020-01" db="EMBL/GenBank/DDBJ databases">
        <title>Insect and environment-associated Actinomycetes.</title>
        <authorList>
            <person name="Currrie C."/>
            <person name="Chevrette M."/>
            <person name="Carlson C."/>
            <person name="Stubbendieck R."/>
            <person name="Wendt-Pienkowski E."/>
        </authorList>
    </citation>
    <scope>NUCLEOTIDE SEQUENCE [LARGE SCALE GENOMIC DNA]</scope>
    <source>
        <strain evidence="1 2">SID7590</strain>
    </source>
</reference>
<gene>
    <name evidence="1" type="ORF">G3I50_23555</name>
</gene>
<evidence type="ECO:0000313" key="2">
    <source>
        <dbReference type="Proteomes" id="UP000469670"/>
    </source>
</evidence>
<dbReference type="AlphaFoldDB" id="A0A7K3S114"/>
<protein>
    <submittedName>
        <fullName evidence="1">Uncharacterized protein</fullName>
    </submittedName>
</protein>
<name>A0A7K3S114_9ACTN</name>
<dbReference type="Proteomes" id="UP000469670">
    <property type="component" value="Unassembled WGS sequence"/>
</dbReference>
<evidence type="ECO:0000313" key="1">
    <source>
        <dbReference type="EMBL" id="NEC21196.1"/>
    </source>
</evidence>
<comment type="caution">
    <text evidence="1">The sequence shown here is derived from an EMBL/GenBank/DDBJ whole genome shotgun (WGS) entry which is preliminary data.</text>
</comment>
<sequence>MADARELMEKMVATYTQLDEEREEWLQTNLEAYDPHAVQPCADWEMGEFDLKSAEWAFDAEKLLSGFVHEARGLLEGATQ</sequence>
<dbReference type="RefSeq" id="WP_164205211.1">
    <property type="nucleotide sequence ID" value="NZ_JAAGMP010001046.1"/>
</dbReference>
<dbReference type="EMBL" id="JAAGMP010001046">
    <property type="protein sequence ID" value="NEC21196.1"/>
    <property type="molecule type" value="Genomic_DNA"/>
</dbReference>